<feature type="transmembrane region" description="Helical" evidence="1">
    <location>
        <begin position="56"/>
        <end position="79"/>
    </location>
</feature>
<evidence type="ECO:0000313" key="2">
    <source>
        <dbReference type="EMBL" id="RFM25742.1"/>
    </source>
</evidence>
<keyword evidence="1" id="KW-0472">Membrane</keyword>
<dbReference type="OrthoDB" id="9153186at2"/>
<dbReference type="Gene3D" id="3.10.129.10">
    <property type="entry name" value="Hotdog Thioesterase"/>
    <property type="match status" value="1"/>
</dbReference>
<dbReference type="InterPro" id="IPR029069">
    <property type="entry name" value="HotDog_dom_sf"/>
</dbReference>
<dbReference type="InterPro" id="IPR027961">
    <property type="entry name" value="DUF4442"/>
</dbReference>
<evidence type="ECO:0000313" key="3">
    <source>
        <dbReference type="Proteomes" id="UP000261284"/>
    </source>
</evidence>
<protein>
    <submittedName>
        <fullName evidence="2">DUF4442 domain-containing protein</fullName>
    </submittedName>
</protein>
<proteinExistence type="predicted"/>
<dbReference type="SUPFAM" id="SSF54637">
    <property type="entry name" value="Thioesterase/thiol ester dehydrase-isomerase"/>
    <property type="match status" value="1"/>
</dbReference>
<keyword evidence="1" id="KW-1133">Transmembrane helix</keyword>
<dbReference type="Proteomes" id="UP000261284">
    <property type="component" value="Unassembled WGS sequence"/>
</dbReference>
<dbReference type="Pfam" id="PF14539">
    <property type="entry name" value="DUF4442"/>
    <property type="match status" value="1"/>
</dbReference>
<organism evidence="2 3">
    <name type="scientific">Deminuibacter soli</name>
    <dbReference type="NCBI Taxonomy" id="2291815"/>
    <lineage>
        <taxon>Bacteria</taxon>
        <taxon>Pseudomonadati</taxon>
        <taxon>Bacteroidota</taxon>
        <taxon>Chitinophagia</taxon>
        <taxon>Chitinophagales</taxon>
        <taxon>Chitinophagaceae</taxon>
        <taxon>Deminuibacter</taxon>
    </lineage>
</organism>
<evidence type="ECO:0000256" key="1">
    <source>
        <dbReference type="SAM" id="Phobius"/>
    </source>
</evidence>
<name>A0A3E1ND07_9BACT</name>
<sequence length="161" mass="17967">MQSFKQLVMHPLRFRLFLFTQLPSAWFAGVRIVHIDEKSAIVTVKQQWFNKNPFHSMYFGILSIAGEISTGILGMAMIYKNNPPVSMLIVKNEAQFFKKATGTIRFTCKAGEAIAQTVATAISTGEGQTITCLSEAHNEAGELVASFLFTWSFKAKQPRQS</sequence>
<gene>
    <name evidence="2" type="ORF">DXN05_23590</name>
</gene>
<dbReference type="EMBL" id="QTJU01000016">
    <property type="protein sequence ID" value="RFM25742.1"/>
    <property type="molecule type" value="Genomic_DNA"/>
</dbReference>
<accession>A0A3E1ND07</accession>
<keyword evidence="1" id="KW-0812">Transmembrane</keyword>
<comment type="caution">
    <text evidence="2">The sequence shown here is derived from an EMBL/GenBank/DDBJ whole genome shotgun (WGS) entry which is preliminary data.</text>
</comment>
<dbReference type="AlphaFoldDB" id="A0A3E1ND07"/>
<reference evidence="2 3" key="1">
    <citation type="submission" date="2018-08" db="EMBL/GenBank/DDBJ databases">
        <title>Chitinophagaceae sp. K23C18032701, a novel bacterium isolated from forest soil.</title>
        <authorList>
            <person name="Wang C."/>
        </authorList>
    </citation>
    <scope>NUCLEOTIDE SEQUENCE [LARGE SCALE GENOMIC DNA]</scope>
    <source>
        <strain evidence="2 3">K23C18032701</strain>
    </source>
</reference>
<keyword evidence="3" id="KW-1185">Reference proteome</keyword>